<gene>
    <name evidence="1" type="ORF">GFSPODELE1_LOCUS8587</name>
</gene>
<dbReference type="Proteomes" id="UP001497453">
    <property type="component" value="Chromosome 6"/>
</dbReference>
<name>A0ABP1DVY0_9APHY</name>
<dbReference type="EMBL" id="OZ037949">
    <property type="protein sequence ID" value="CAL1711962.1"/>
    <property type="molecule type" value="Genomic_DNA"/>
</dbReference>
<proteinExistence type="predicted"/>
<dbReference type="InterPro" id="IPR032675">
    <property type="entry name" value="LRR_dom_sf"/>
</dbReference>
<dbReference type="SUPFAM" id="SSF52047">
    <property type="entry name" value="RNI-like"/>
    <property type="match status" value="1"/>
</dbReference>
<sequence length="564" mass="63312">MSELFRAHNDGLAITRIPPEILCQIFLYYVSEQRHSHTVGRDWIYITHICHHWRLVALDLANLWTEIGSGPLEFNELLLSRSKQASLKLVVPYLEPPDIIPKAFKEAHRLETVDISSVFEYPPLPDSLFAPRLHSIALTHWGQATSLSPHFQNYDMPRLGRVKLAGYEINWSSRLFCPTLTSLDISDVIVHPGLEETLYALSKLPKLTFLSLNNIFPTDSRVKPVSADVDVALPLLEVLKLSCGPGVMASFLSHVLLPANVRLLLQTHTTSHRPVSGLASILSSHLVALQELENGKSLICAGVNIVGNRMELKSYIEEESTREEPIFEIAVVCRDGVDMEDVMENLFGQFPLGAVRVFRMGCVPCFVNVLSAFQEFLNRMVDLKELHVDGSSITWLAYILWYRPYDGVSVCSPSSRTIPLPHLQVLSIEEATLPRAWGNDSSYLHRHLADAFLSRKGHSPCFTTLVLKNHHTHGDATKTKVLLHALVEMCGDQSTISCTSKDIGNSVVYTLHKCSHALERPLTATMNTRSRHRWCGFTSFGFNFPTFKLMLTAYVVSWVAKLVP</sequence>
<protein>
    <recommendedName>
        <fullName evidence="3">F-box domain-containing protein</fullName>
    </recommendedName>
</protein>
<accession>A0ABP1DVY0</accession>
<evidence type="ECO:0008006" key="3">
    <source>
        <dbReference type="Google" id="ProtNLM"/>
    </source>
</evidence>
<evidence type="ECO:0000313" key="2">
    <source>
        <dbReference type="Proteomes" id="UP001497453"/>
    </source>
</evidence>
<dbReference type="Gene3D" id="3.80.10.10">
    <property type="entry name" value="Ribonuclease Inhibitor"/>
    <property type="match status" value="1"/>
</dbReference>
<evidence type="ECO:0000313" key="1">
    <source>
        <dbReference type="EMBL" id="CAL1711962.1"/>
    </source>
</evidence>
<reference evidence="2" key="1">
    <citation type="submission" date="2024-04" db="EMBL/GenBank/DDBJ databases">
        <authorList>
            <person name="Shaw F."/>
            <person name="Minotto A."/>
        </authorList>
    </citation>
    <scope>NUCLEOTIDE SEQUENCE [LARGE SCALE GENOMIC DNA]</scope>
</reference>
<organism evidence="1 2">
    <name type="scientific">Somion occarium</name>
    <dbReference type="NCBI Taxonomy" id="3059160"/>
    <lineage>
        <taxon>Eukaryota</taxon>
        <taxon>Fungi</taxon>
        <taxon>Dikarya</taxon>
        <taxon>Basidiomycota</taxon>
        <taxon>Agaricomycotina</taxon>
        <taxon>Agaricomycetes</taxon>
        <taxon>Polyporales</taxon>
        <taxon>Cerrenaceae</taxon>
        <taxon>Somion</taxon>
    </lineage>
</organism>
<keyword evidence="2" id="KW-1185">Reference proteome</keyword>